<name>A0A4Y1QY08_PRUDU</name>
<sequence>NLGIPLAPLSRARRKESVDTEWARIGVVTKDSSLSLCAKRAADFQRLLRRLRAPMATGPVALEPPSSPQPFQPTSTPGCPELAGKSCFPTEASGARQDYKRHLRRIEVARTICRRSAQDPPPGHL</sequence>
<feature type="non-terminal residue" evidence="2">
    <location>
        <position position="1"/>
    </location>
</feature>
<evidence type="ECO:0000313" key="2">
    <source>
        <dbReference type="EMBL" id="BBG96750.1"/>
    </source>
</evidence>
<organism evidence="2">
    <name type="scientific">Prunus dulcis</name>
    <name type="common">Almond</name>
    <name type="synonym">Amygdalus dulcis</name>
    <dbReference type="NCBI Taxonomy" id="3755"/>
    <lineage>
        <taxon>Eukaryota</taxon>
        <taxon>Viridiplantae</taxon>
        <taxon>Streptophyta</taxon>
        <taxon>Embryophyta</taxon>
        <taxon>Tracheophyta</taxon>
        <taxon>Spermatophyta</taxon>
        <taxon>Magnoliopsida</taxon>
        <taxon>eudicotyledons</taxon>
        <taxon>Gunneridae</taxon>
        <taxon>Pentapetalae</taxon>
        <taxon>rosids</taxon>
        <taxon>fabids</taxon>
        <taxon>Rosales</taxon>
        <taxon>Rosaceae</taxon>
        <taxon>Amygdaloideae</taxon>
        <taxon>Amygdaleae</taxon>
        <taxon>Prunus</taxon>
    </lineage>
</organism>
<dbReference type="AlphaFoldDB" id="A0A4Y1QY08"/>
<reference evidence="2" key="1">
    <citation type="journal article" date="2019" name="Science">
        <title>Mutation of a bHLH transcription factor allowed almond domestication.</title>
        <authorList>
            <person name="Sanchez-Perez R."/>
            <person name="Pavan S."/>
            <person name="Mazzeo R."/>
            <person name="Moldovan C."/>
            <person name="Aiese Cigliano R."/>
            <person name="Del Cueto J."/>
            <person name="Ricciardi F."/>
            <person name="Lotti C."/>
            <person name="Ricciardi L."/>
            <person name="Dicenta F."/>
            <person name="Lopez-Marques R.L."/>
            <person name="Lindberg Moller B."/>
        </authorList>
    </citation>
    <scope>NUCLEOTIDE SEQUENCE</scope>
</reference>
<dbReference type="EMBL" id="AP019298">
    <property type="protein sequence ID" value="BBG96750.1"/>
    <property type="molecule type" value="Genomic_DNA"/>
</dbReference>
<protein>
    <submittedName>
        <fullName evidence="2">Uncharacterized protein</fullName>
    </submittedName>
</protein>
<feature type="region of interest" description="Disordered" evidence="1">
    <location>
        <begin position="58"/>
        <end position="83"/>
    </location>
</feature>
<gene>
    <name evidence="2" type="ORF">Prudu_005648</name>
</gene>
<proteinExistence type="predicted"/>
<evidence type="ECO:0000256" key="1">
    <source>
        <dbReference type="SAM" id="MobiDB-lite"/>
    </source>
</evidence>
<accession>A0A4Y1QY08</accession>